<dbReference type="OrthoDB" id="273556at2759"/>
<dbReference type="PANTHER" id="PTHR24007">
    <property type="entry name" value="BRCA1-ASSOCIATED PROTEIN"/>
    <property type="match status" value="1"/>
</dbReference>
<dbReference type="CDD" id="cd16457">
    <property type="entry name" value="RING-H2_BRAP2"/>
    <property type="match status" value="1"/>
</dbReference>
<dbReference type="PANTHER" id="PTHR24007:SF7">
    <property type="entry name" value="BRCA1-ASSOCIATED PROTEIN"/>
    <property type="match status" value="1"/>
</dbReference>
<reference evidence="9" key="1">
    <citation type="journal article" date="2020" name="Fungal Divers.">
        <title>Resolving the Mortierellaceae phylogeny through synthesis of multi-gene phylogenetics and phylogenomics.</title>
        <authorList>
            <person name="Vandepol N."/>
            <person name="Liber J."/>
            <person name="Desiro A."/>
            <person name="Na H."/>
            <person name="Kennedy M."/>
            <person name="Barry K."/>
            <person name="Grigoriev I.V."/>
            <person name="Miller A.N."/>
            <person name="O'Donnell K."/>
            <person name="Stajich J.E."/>
            <person name="Bonito G."/>
        </authorList>
    </citation>
    <scope>NUCLEOTIDE SEQUENCE</scope>
    <source>
        <strain evidence="9">REB-010B</strain>
    </source>
</reference>
<feature type="compositionally biased region" description="Low complexity" evidence="6">
    <location>
        <begin position="372"/>
        <end position="388"/>
    </location>
</feature>
<comment type="caution">
    <text evidence="9">The sequence shown here is derived from an EMBL/GenBank/DDBJ whole genome shotgun (WGS) entry which is preliminary data.</text>
</comment>
<dbReference type="GO" id="GO:0061630">
    <property type="term" value="F:ubiquitin protein ligase activity"/>
    <property type="evidence" value="ECO:0007669"/>
    <property type="project" value="TreeGrafter"/>
</dbReference>
<dbReference type="SMART" id="SM00290">
    <property type="entry name" value="ZnF_UBP"/>
    <property type="match status" value="1"/>
</dbReference>
<evidence type="ECO:0000256" key="6">
    <source>
        <dbReference type="SAM" id="MobiDB-lite"/>
    </source>
</evidence>
<dbReference type="GO" id="GO:0016567">
    <property type="term" value="P:protein ubiquitination"/>
    <property type="evidence" value="ECO:0007669"/>
    <property type="project" value="TreeGrafter"/>
</dbReference>
<dbReference type="CDD" id="cd12437">
    <property type="entry name" value="RRM_BRAP2_like"/>
    <property type="match status" value="1"/>
</dbReference>
<feature type="domain" description="RING-type" evidence="7">
    <location>
        <begin position="428"/>
        <end position="468"/>
    </location>
</feature>
<dbReference type="Pfam" id="PF13639">
    <property type="entry name" value="zf-RING_2"/>
    <property type="match status" value="1"/>
</dbReference>
<dbReference type="Pfam" id="PF07576">
    <property type="entry name" value="BRAP2"/>
    <property type="match status" value="1"/>
</dbReference>
<sequence length="787" mass="86611">MHYYHLKLDLFVDNNSTDSSNGRYDDNKNYVSSTPPKKSPQQHRAPSPVIYDTTQVPIQAPFSIAAQTTRFQNLFKPFPQRPSIQHPSEVSNLGSSQSAPFSSTTTSTNTDLSQTLPPWLSSKQPWDYRFGPIRVSTLDSASPSSTKDKSASSKQRTHKNKKMATAVMAASSASSNAAGAAGGTGGFQETEPAQGILRLYKDTNEITTGECHIPSGAETEEFSSSAIPTSTNLASTKVATTTADREREGALVIHPDQGTSVCVLAVPSYVSPGDFLNFVGPVRANVSHFRIIRDSAPNRFMVLMKFRTSESTAEFYRRYNGKAFSSLEPEICHVVYLKSIEIRAGSMPPYAFPFLNDDPFLQNHHSSAAASTTLSPTGLATTTSLSTSQNPTVTTDRIHRDPHIDALTHSLSTLSTADLAGLAELPTCPVCLERMDSSVTGLLTILCQHTFHCHCLSKWGEGSCPVCRYSQKTVRNATAHHSLHGTGTASTNGLTASTDGITEDQNVCALCGTSENLWICLICGHIGCGRYQEKHAYHHYYETSHLYALELETQRVWDYAGDGYVHRLIQNKADGKLVELPSAVDGTLPSQHSVQVGQEKLDAIGLEYTYLLTSQLESQRLYFDAQMAAMAAQLAEVNKEAKEWEKEAAMLNQKNRELALHAEALEKEKVPLLIKEKRAAEKRLEKVQERLQLLERQYEEEKEMNSGLRTNQESFKQRLQEKEADIQDLQDQVRDIMIYLDTQQKVEASPMKDELVNGTVAVATPPTPAGGSSSPLPNSSRRKGGRK</sequence>
<keyword evidence="2 4" id="KW-0863">Zinc-finger</keyword>
<dbReference type="GO" id="GO:0008270">
    <property type="term" value="F:zinc ion binding"/>
    <property type="evidence" value="ECO:0007669"/>
    <property type="project" value="UniProtKB-KW"/>
</dbReference>
<organism evidence="9 10">
    <name type="scientific">Dissophora globulifera</name>
    <dbReference type="NCBI Taxonomy" id="979702"/>
    <lineage>
        <taxon>Eukaryota</taxon>
        <taxon>Fungi</taxon>
        <taxon>Fungi incertae sedis</taxon>
        <taxon>Mucoromycota</taxon>
        <taxon>Mortierellomycotina</taxon>
        <taxon>Mortierellomycetes</taxon>
        <taxon>Mortierellales</taxon>
        <taxon>Mortierellaceae</taxon>
        <taxon>Dissophora</taxon>
    </lineage>
</organism>
<feature type="region of interest" description="Disordered" evidence="6">
    <location>
        <begin position="137"/>
        <end position="166"/>
    </location>
</feature>
<evidence type="ECO:0000256" key="2">
    <source>
        <dbReference type="ARBA" id="ARBA00022771"/>
    </source>
</evidence>
<feature type="region of interest" description="Disordered" evidence="6">
    <location>
        <begin position="77"/>
        <end position="118"/>
    </location>
</feature>
<dbReference type="Gene3D" id="3.30.40.10">
    <property type="entry name" value="Zinc/RING finger domain, C3HC4 (zinc finger)"/>
    <property type="match status" value="2"/>
</dbReference>
<proteinExistence type="predicted"/>
<feature type="region of interest" description="Disordered" evidence="6">
    <location>
        <begin position="757"/>
        <end position="787"/>
    </location>
</feature>
<protein>
    <submittedName>
        <fullName evidence="9">Uncharacterized protein</fullName>
    </submittedName>
</protein>
<evidence type="ECO:0000256" key="3">
    <source>
        <dbReference type="ARBA" id="ARBA00022833"/>
    </source>
</evidence>
<dbReference type="InterPro" id="IPR011422">
    <property type="entry name" value="BRAP2/ETP1_RRM"/>
</dbReference>
<feature type="compositionally biased region" description="Low complexity" evidence="6">
    <location>
        <begin position="95"/>
        <end position="115"/>
    </location>
</feature>
<keyword evidence="1" id="KW-0479">Metal-binding</keyword>
<feature type="region of interest" description="Disordered" evidence="6">
    <location>
        <begin position="15"/>
        <end position="46"/>
    </location>
</feature>
<dbReference type="Pfam" id="PF02148">
    <property type="entry name" value="zf-UBP"/>
    <property type="match status" value="1"/>
</dbReference>
<dbReference type="SMART" id="SM00184">
    <property type="entry name" value="RING"/>
    <property type="match status" value="1"/>
</dbReference>
<dbReference type="InterPro" id="IPR001607">
    <property type="entry name" value="Znf_UBP"/>
</dbReference>
<dbReference type="InterPro" id="IPR047243">
    <property type="entry name" value="RING-H2_BRAP2"/>
</dbReference>
<feature type="region of interest" description="Disordered" evidence="6">
    <location>
        <begin position="372"/>
        <end position="400"/>
    </location>
</feature>
<evidence type="ECO:0000313" key="9">
    <source>
        <dbReference type="EMBL" id="KAG0328928.1"/>
    </source>
</evidence>
<dbReference type="InterPro" id="IPR001841">
    <property type="entry name" value="Znf_RING"/>
</dbReference>
<keyword evidence="3" id="KW-0862">Zinc</keyword>
<dbReference type="PROSITE" id="PS50271">
    <property type="entry name" value="ZF_UBP"/>
    <property type="match status" value="1"/>
</dbReference>
<evidence type="ECO:0000256" key="1">
    <source>
        <dbReference type="ARBA" id="ARBA00022723"/>
    </source>
</evidence>
<evidence type="ECO:0000313" key="10">
    <source>
        <dbReference type="Proteomes" id="UP000738325"/>
    </source>
</evidence>
<accession>A0A9P6RVT6</accession>
<dbReference type="Proteomes" id="UP000738325">
    <property type="component" value="Unassembled WGS sequence"/>
</dbReference>
<dbReference type="InterPro" id="IPR013083">
    <property type="entry name" value="Znf_RING/FYVE/PHD"/>
</dbReference>
<dbReference type="PROSITE" id="PS50089">
    <property type="entry name" value="ZF_RING_2"/>
    <property type="match status" value="1"/>
</dbReference>
<dbReference type="SUPFAM" id="SSF57850">
    <property type="entry name" value="RING/U-box"/>
    <property type="match status" value="2"/>
</dbReference>
<evidence type="ECO:0000259" key="8">
    <source>
        <dbReference type="PROSITE" id="PS50271"/>
    </source>
</evidence>
<dbReference type="AlphaFoldDB" id="A0A9P6RVT6"/>
<dbReference type="GO" id="GO:0007265">
    <property type="term" value="P:Ras protein signal transduction"/>
    <property type="evidence" value="ECO:0007669"/>
    <property type="project" value="TreeGrafter"/>
</dbReference>
<name>A0A9P6RVT6_9FUNG</name>
<evidence type="ECO:0000259" key="7">
    <source>
        <dbReference type="PROSITE" id="PS50089"/>
    </source>
</evidence>
<gene>
    <name evidence="9" type="ORF">BGZ99_004002</name>
</gene>
<dbReference type="EMBL" id="JAAAIP010000025">
    <property type="protein sequence ID" value="KAG0328928.1"/>
    <property type="molecule type" value="Genomic_DNA"/>
</dbReference>
<feature type="coiled-coil region" evidence="5">
    <location>
        <begin position="627"/>
        <end position="739"/>
    </location>
</feature>
<feature type="compositionally biased region" description="Polar residues" evidence="6">
    <location>
        <begin position="82"/>
        <end position="94"/>
    </location>
</feature>
<dbReference type="GO" id="GO:0005737">
    <property type="term" value="C:cytoplasm"/>
    <property type="evidence" value="ECO:0007669"/>
    <property type="project" value="TreeGrafter"/>
</dbReference>
<evidence type="ECO:0000256" key="5">
    <source>
        <dbReference type="SAM" id="Coils"/>
    </source>
</evidence>
<keyword evidence="5" id="KW-0175">Coiled coil</keyword>
<feature type="domain" description="UBP-type" evidence="8">
    <location>
        <begin position="465"/>
        <end position="584"/>
    </location>
</feature>
<evidence type="ECO:0000256" key="4">
    <source>
        <dbReference type="PROSITE-ProRule" id="PRU00502"/>
    </source>
</evidence>
<keyword evidence="10" id="KW-1185">Reference proteome</keyword>